<evidence type="ECO:0008006" key="5">
    <source>
        <dbReference type="Google" id="ProtNLM"/>
    </source>
</evidence>
<protein>
    <recommendedName>
        <fullName evidence="5">Secreted protein</fullName>
    </recommendedName>
</protein>
<dbReference type="Proteomes" id="UP000297245">
    <property type="component" value="Unassembled WGS sequence"/>
</dbReference>
<proteinExistence type="predicted"/>
<name>A0A4S8L6S8_DENBC</name>
<evidence type="ECO:0000256" key="1">
    <source>
        <dbReference type="SAM" id="MobiDB-lite"/>
    </source>
</evidence>
<feature type="signal peptide" evidence="2">
    <location>
        <begin position="1"/>
        <end position="20"/>
    </location>
</feature>
<evidence type="ECO:0000313" key="3">
    <source>
        <dbReference type="EMBL" id="THU84362.1"/>
    </source>
</evidence>
<dbReference type="AlphaFoldDB" id="A0A4S8L6S8"/>
<feature type="compositionally biased region" description="Polar residues" evidence="1">
    <location>
        <begin position="48"/>
        <end position="59"/>
    </location>
</feature>
<evidence type="ECO:0000256" key="2">
    <source>
        <dbReference type="SAM" id="SignalP"/>
    </source>
</evidence>
<feature type="region of interest" description="Disordered" evidence="1">
    <location>
        <begin position="48"/>
        <end position="71"/>
    </location>
</feature>
<sequence>MGLLSSLIALAYAFLPAVEGLLLDMGLVSCSYTDTFTSTMTSTTITTNERGMSDTTMSPSREDLRTPGPTPAVSVNDGGRNLESLGLSMVTQNRCQDPCPCPLANLVFWEWEVWRCRLLLR</sequence>
<keyword evidence="2" id="KW-0732">Signal</keyword>
<accession>A0A4S8L6S8</accession>
<reference evidence="3 4" key="1">
    <citation type="journal article" date="2019" name="Nat. Ecol. Evol.">
        <title>Megaphylogeny resolves global patterns of mushroom evolution.</title>
        <authorList>
            <person name="Varga T."/>
            <person name="Krizsan K."/>
            <person name="Foldi C."/>
            <person name="Dima B."/>
            <person name="Sanchez-Garcia M."/>
            <person name="Sanchez-Ramirez S."/>
            <person name="Szollosi G.J."/>
            <person name="Szarkandi J.G."/>
            <person name="Papp V."/>
            <person name="Albert L."/>
            <person name="Andreopoulos W."/>
            <person name="Angelini C."/>
            <person name="Antonin V."/>
            <person name="Barry K.W."/>
            <person name="Bougher N.L."/>
            <person name="Buchanan P."/>
            <person name="Buyck B."/>
            <person name="Bense V."/>
            <person name="Catcheside P."/>
            <person name="Chovatia M."/>
            <person name="Cooper J."/>
            <person name="Damon W."/>
            <person name="Desjardin D."/>
            <person name="Finy P."/>
            <person name="Geml J."/>
            <person name="Haridas S."/>
            <person name="Hughes K."/>
            <person name="Justo A."/>
            <person name="Karasinski D."/>
            <person name="Kautmanova I."/>
            <person name="Kiss B."/>
            <person name="Kocsube S."/>
            <person name="Kotiranta H."/>
            <person name="LaButti K.M."/>
            <person name="Lechner B.E."/>
            <person name="Liimatainen K."/>
            <person name="Lipzen A."/>
            <person name="Lukacs Z."/>
            <person name="Mihaltcheva S."/>
            <person name="Morgado L.N."/>
            <person name="Niskanen T."/>
            <person name="Noordeloos M.E."/>
            <person name="Ohm R.A."/>
            <person name="Ortiz-Santana B."/>
            <person name="Ovrebo C."/>
            <person name="Racz N."/>
            <person name="Riley R."/>
            <person name="Savchenko A."/>
            <person name="Shiryaev A."/>
            <person name="Soop K."/>
            <person name="Spirin V."/>
            <person name="Szebenyi C."/>
            <person name="Tomsovsky M."/>
            <person name="Tulloss R.E."/>
            <person name="Uehling J."/>
            <person name="Grigoriev I.V."/>
            <person name="Vagvolgyi C."/>
            <person name="Papp T."/>
            <person name="Martin F.M."/>
            <person name="Miettinen O."/>
            <person name="Hibbett D.S."/>
            <person name="Nagy L.G."/>
        </authorList>
    </citation>
    <scope>NUCLEOTIDE SEQUENCE [LARGE SCALE GENOMIC DNA]</scope>
    <source>
        <strain evidence="3 4">CBS 962.96</strain>
    </source>
</reference>
<dbReference type="EMBL" id="ML179604">
    <property type="protein sequence ID" value="THU84362.1"/>
    <property type="molecule type" value="Genomic_DNA"/>
</dbReference>
<keyword evidence="4" id="KW-1185">Reference proteome</keyword>
<gene>
    <name evidence="3" type="ORF">K435DRAFT_783813</name>
</gene>
<evidence type="ECO:0000313" key="4">
    <source>
        <dbReference type="Proteomes" id="UP000297245"/>
    </source>
</evidence>
<organism evidence="3 4">
    <name type="scientific">Dendrothele bispora (strain CBS 962.96)</name>
    <dbReference type="NCBI Taxonomy" id="1314807"/>
    <lineage>
        <taxon>Eukaryota</taxon>
        <taxon>Fungi</taxon>
        <taxon>Dikarya</taxon>
        <taxon>Basidiomycota</taxon>
        <taxon>Agaricomycotina</taxon>
        <taxon>Agaricomycetes</taxon>
        <taxon>Agaricomycetidae</taxon>
        <taxon>Agaricales</taxon>
        <taxon>Agaricales incertae sedis</taxon>
        <taxon>Dendrothele</taxon>
    </lineage>
</organism>
<feature type="chain" id="PRO_5020839559" description="Secreted protein" evidence="2">
    <location>
        <begin position="21"/>
        <end position="121"/>
    </location>
</feature>